<proteinExistence type="predicted"/>
<dbReference type="EMBL" id="LXJU01000006">
    <property type="protein sequence ID" value="OGE54356.1"/>
    <property type="molecule type" value="Genomic_DNA"/>
</dbReference>
<dbReference type="Proteomes" id="UP000177622">
    <property type="component" value="Unassembled WGS sequence"/>
</dbReference>
<name>A0A1F5LMN5_PENAI</name>
<keyword evidence="3" id="KW-1185">Reference proteome</keyword>
<gene>
    <name evidence="2" type="ORF">PENARI_c006G05271</name>
</gene>
<organism evidence="2 3">
    <name type="scientific">Penicillium arizonense</name>
    <dbReference type="NCBI Taxonomy" id="1835702"/>
    <lineage>
        <taxon>Eukaryota</taxon>
        <taxon>Fungi</taxon>
        <taxon>Dikarya</taxon>
        <taxon>Ascomycota</taxon>
        <taxon>Pezizomycotina</taxon>
        <taxon>Eurotiomycetes</taxon>
        <taxon>Eurotiomycetidae</taxon>
        <taxon>Eurotiales</taxon>
        <taxon>Aspergillaceae</taxon>
        <taxon>Penicillium</taxon>
    </lineage>
</organism>
<dbReference type="AlphaFoldDB" id="A0A1F5LMN5"/>
<evidence type="ECO:0000256" key="1">
    <source>
        <dbReference type="SAM" id="MobiDB-lite"/>
    </source>
</evidence>
<feature type="compositionally biased region" description="Basic residues" evidence="1">
    <location>
        <begin position="31"/>
        <end position="53"/>
    </location>
</feature>
<dbReference type="OrthoDB" id="4329446at2759"/>
<evidence type="ECO:0000313" key="2">
    <source>
        <dbReference type="EMBL" id="OGE54356.1"/>
    </source>
</evidence>
<feature type="region of interest" description="Disordered" evidence="1">
    <location>
        <begin position="255"/>
        <end position="277"/>
    </location>
</feature>
<comment type="caution">
    <text evidence="2">The sequence shown here is derived from an EMBL/GenBank/DDBJ whole genome shotgun (WGS) entry which is preliminary data.</text>
</comment>
<dbReference type="RefSeq" id="XP_022489792.1">
    <property type="nucleotide sequence ID" value="XM_022630335.1"/>
</dbReference>
<feature type="region of interest" description="Disordered" evidence="1">
    <location>
        <begin position="1"/>
        <end position="60"/>
    </location>
</feature>
<feature type="compositionally biased region" description="Polar residues" evidence="1">
    <location>
        <begin position="256"/>
        <end position="274"/>
    </location>
</feature>
<dbReference type="STRING" id="1835702.A0A1F5LMN5"/>
<sequence length="415" mass="47133">MRYSLRGRNKPAGFYNEDYEPLKPKTSAARIKAKKTPAKRKAKAAKPAPKKGKIPKDLDNSYMGIYTPEVLPRPKKQTWKHDGEKPIADMKKVPRGWSSHDSDLDPDDIDAQIERCRERIKAKIMPSIFEARLKECLNRKDERDTMMNDEAEDLSWNVAQRLEDLENIRSWLEKGNDDDNQIPNVDAIIQAYAVGDLDWNAGLVTYWSKGKQLCQPRPFKWEEFLAISAKHKGHIGFWVEGGPKVGQILLKEIKPSTGTSNGQEGDQNGLLTPSSPSPVDIRLNDTVQSHPFSYVKDSGAHLMTISDRDFAYLHKVSVTIEGFDPKPAASMGVTRVHLHGGGELFWRSKALQIKFRDPDHPKRGDWEWVQCHLSEEKVMGSDRIPDSGNCVLYRDILLWKYGPREGINRKPQGVV</sequence>
<accession>A0A1F5LMN5</accession>
<reference evidence="2 3" key="1">
    <citation type="journal article" date="2016" name="Sci. Rep.">
        <title>Penicillium arizonense, a new, genome sequenced fungal species, reveals a high chemical diversity in secreted metabolites.</title>
        <authorList>
            <person name="Grijseels S."/>
            <person name="Nielsen J.C."/>
            <person name="Randelovic M."/>
            <person name="Nielsen J."/>
            <person name="Nielsen K.F."/>
            <person name="Workman M."/>
            <person name="Frisvad J.C."/>
        </authorList>
    </citation>
    <scope>NUCLEOTIDE SEQUENCE [LARGE SCALE GENOMIC DNA]</scope>
    <source>
        <strain evidence="2 3">CBS 141311</strain>
    </source>
</reference>
<evidence type="ECO:0000313" key="3">
    <source>
        <dbReference type="Proteomes" id="UP000177622"/>
    </source>
</evidence>
<protein>
    <submittedName>
        <fullName evidence="2">Uncharacterized protein</fullName>
    </submittedName>
</protein>
<dbReference type="GeneID" id="34575069"/>